<comment type="caution">
    <text evidence="5">The sequence shown here is derived from an EMBL/GenBank/DDBJ whole genome shotgun (WGS) entry which is preliminary data.</text>
</comment>
<dbReference type="GO" id="GO:0005634">
    <property type="term" value="C:nucleus"/>
    <property type="evidence" value="ECO:0007669"/>
    <property type="project" value="UniProtKB-SubCell"/>
</dbReference>
<evidence type="ECO:0000313" key="6">
    <source>
        <dbReference type="Proteomes" id="UP000593565"/>
    </source>
</evidence>
<dbReference type="GO" id="GO:0003677">
    <property type="term" value="F:DNA binding"/>
    <property type="evidence" value="ECO:0007669"/>
    <property type="project" value="UniProtKB-KW"/>
</dbReference>
<keyword evidence="2" id="KW-0371">Homeobox</keyword>
<accession>A0A7J6BG51</accession>
<dbReference type="Pfam" id="PF00046">
    <property type="entry name" value="Homeodomain"/>
    <property type="match status" value="1"/>
</dbReference>
<dbReference type="EMBL" id="JAAGNN010000001">
    <property type="protein sequence ID" value="KAF4094044.1"/>
    <property type="molecule type" value="Genomic_DNA"/>
</dbReference>
<dbReference type="Proteomes" id="UP000593565">
    <property type="component" value="Unassembled WGS sequence"/>
</dbReference>
<evidence type="ECO:0000256" key="1">
    <source>
        <dbReference type="ARBA" id="ARBA00004123"/>
    </source>
</evidence>
<gene>
    <name evidence="5" type="ORF">AMELA_G00008530</name>
</gene>
<comment type="subcellular location">
    <subcellularLocation>
        <location evidence="1 2">Nucleus</location>
    </subcellularLocation>
</comment>
<reference evidence="5 6" key="1">
    <citation type="submission" date="2020-02" db="EMBL/GenBank/DDBJ databases">
        <title>A chromosome-scale genome assembly of the black bullhead catfish (Ameiurus melas).</title>
        <authorList>
            <person name="Wen M."/>
            <person name="Zham M."/>
            <person name="Cabau C."/>
            <person name="Klopp C."/>
            <person name="Donnadieu C."/>
            <person name="Roques C."/>
            <person name="Bouchez O."/>
            <person name="Lampietro C."/>
            <person name="Jouanno E."/>
            <person name="Herpin A."/>
            <person name="Louis A."/>
            <person name="Berthelot C."/>
            <person name="Parey E."/>
            <person name="Roest-Crollius H."/>
            <person name="Braasch I."/>
            <person name="Postlethwait J."/>
            <person name="Robinson-Rechavi M."/>
            <person name="Echchiki A."/>
            <person name="Begum T."/>
            <person name="Montfort J."/>
            <person name="Schartl M."/>
            <person name="Bobe J."/>
            <person name="Guiguen Y."/>
        </authorList>
    </citation>
    <scope>NUCLEOTIDE SEQUENCE [LARGE SCALE GENOMIC DNA]</scope>
    <source>
        <strain evidence="5">M_S1</strain>
        <tissue evidence="5">Blood</tissue>
    </source>
</reference>
<feature type="region of interest" description="Disordered" evidence="3">
    <location>
        <begin position="215"/>
        <end position="236"/>
    </location>
</feature>
<name>A0A7J6BG51_AMEME</name>
<feature type="domain" description="Homeobox" evidence="4">
    <location>
        <begin position="181"/>
        <end position="210"/>
    </location>
</feature>
<dbReference type="AlphaFoldDB" id="A0A7J6BG51"/>
<dbReference type="Gene3D" id="1.10.10.60">
    <property type="entry name" value="Homeodomain-like"/>
    <property type="match status" value="1"/>
</dbReference>
<evidence type="ECO:0000259" key="4">
    <source>
        <dbReference type="Pfam" id="PF00046"/>
    </source>
</evidence>
<dbReference type="PANTHER" id="PTHR24333">
    <property type="entry name" value="HOMEO BOX HB9 LIKE A-RELATED"/>
    <property type="match status" value="1"/>
</dbReference>
<keyword evidence="6" id="KW-1185">Reference proteome</keyword>
<dbReference type="SUPFAM" id="SSF46689">
    <property type="entry name" value="Homeodomain-like"/>
    <property type="match status" value="1"/>
</dbReference>
<keyword evidence="2" id="KW-0238">DNA-binding</keyword>
<dbReference type="InterPro" id="IPR050848">
    <property type="entry name" value="Homeobox_TF"/>
</dbReference>
<protein>
    <recommendedName>
        <fullName evidence="4">Homeobox domain-containing protein</fullName>
    </recommendedName>
</protein>
<keyword evidence="2" id="KW-0539">Nucleus</keyword>
<evidence type="ECO:0000256" key="2">
    <source>
        <dbReference type="RuleBase" id="RU000682"/>
    </source>
</evidence>
<dbReference type="InterPro" id="IPR001356">
    <property type="entry name" value="HD"/>
</dbReference>
<dbReference type="CDD" id="cd00086">
    <property type="entry name" value="homeodomain"/>
    <property type="match status" value="1"/>
</dbReference>
<organism evidence="5 6">
    <name type="scientific">Ameiurus melas</name>
    <name type="common">Black bullhead</name>
    <name type="synonym">Silurus melas</name>
    <dbReference type="NCBI Taxonomy" id="219545"/>
    <lineage>
        <taxon>Eukaryota</taxon>
        <taxon>Metazoa</taxon>
        <taxon>Chordata</taxon>
        <taxon>Craniata</taxon>
        <taxon>Vertebrata</taxon>
        <taxon>Euteleostomi</taxon>
        <taxon>Actinopterygii</taxon>
        <taxon>Neopterygii</taxon>
        <taxon>Teleostei</taxon>
        <taxon>Ostariophysi</taxon>
        <taxon>Siluriformes</taxon>
        <taxon>Ictaluridae</taxon>
        <taxon>Ameiurus</taxon>
    </lineage>
</organism>
<evidence type="ECO:0000256" key="3">
    <source>
        <dbReference type="SAM" id="MobiDB-lite"/>
    </source>
</evidence>
<evidence type="ECO:0000313" key="5">
    <source>
        <dbReference type="EMBL" id="KAF4094044.1"/>
    </source>
</evidence>
<sequence length="278" mass="31276">MFLRVCLGQTCEFLRSTSMRIFTHYRKTGTRSTEEVCRVQKGAVMMQHPLEIGAHYYPAEAQQDHRSHRYRSFMIEEILTDHPDHKASPPAGDLLKFGVHALLSARPYPNHIVLKAEQSGLLKFPVSPLSCSLGPPLGSALLAGPPGLGVGSASHHLPLDLHLRGKLEPGAEALSKTKKGRRSRTVFTELQLMGLEKRFEKQKYLSTPDRYCREEGWSRQPNRKGAQKRTPYLPASLNPVKRNKRATLRACESNLRVEDAQANGLSWIVSCRNRRFGT</sequence>
<dbReference type="PANTHER" id="PTHR24333:SF12">
    <property type="entry name" value="BARX HOMEOBOX 1"/>
    <property type="match status" value="1"/>
</dbReference>
<dbReference type="InterPro" id="IPR009057">
    <property type="entry name" value="Homeodomain-like_sf"/>
</dbReference>
<proteinExistence type="predicted"/>